<dbReference type="EMBL" id="BQXU01000027">
    <property type="protein sequence ID" value="GKT49024.1"/>
    <property type="molecule type" value="Genomic_DNA"/>
</dbReference>
<organism evidence="12 13">
    <name type="scientific">Colletotrichum spaethianum</name>
    <dbReference type="NCBI Taxonomy" id="700344"/>
    <lineage>
        <taxon>Eukaryota</taxon>
        <taxon>Fungi</taxon>
        <taxon>Dikarya</taxon>
        <taxon>Ascomycota</taxon>
        <taxon>Pezizomycotina</taxon>
        <taxon>Sordariomycetes</taxon>
        <taxon>Hypocreomycetidae</taxon>
        <taxon>Glomerellales</taxon>
        <taxon>Glomerellaceae</taxon>
        <taxon>Colletotrichum</taxon>
        <taxon>Colletotrichum spaethianum species complex</taxon>
    </lineage>
</organism>
<evidence type="ECO:0000256" key="2">
    <source>
        <dbReference type="ARBA" id="ARBA00012251"/>
    </source>
</evidence>
<evidence type="ECO:0000256" key="6">
    <source>
        <dbReference type="ARBA" id="ARBA00022771"/>
    </source>
</evidence>
<comment type="catalytic activity">
    <reaction evidence="1">
        <text>[E2 ubiquitin-conjugating enzyme]-S-ubiquitinyl-L-cysteine + [acceptor protein]-L-lysine = [E2 ubiquitin-conjugating enzyme]-L-cysteine + [acceptor protein]-N(6)-ubiquitinyl-L-lysine.</text>
        <dbReference type="EC" id="2.3.2.31"/>
    </reaction>
</comment>
<keyword evidence="3" id="KW-0808">Transferase</keyword>
<feature type="domain" description="RING-type" evidence="10">
    <location>
        <begin position="15"/>
        <end position="60"/>
    </location>
</feature>
<evidence type="ECO:0000256" key="8">
    <source>
        <dbReference type="ARBA" id="ARBA00022833"/>
    </source>
</evidence>
<keyword evidence="5" id="KW-0677">Repeat</keyword>
<dbReference type="PROSITE" id="PS00518">
    <property type="entry name" value="ZF_RING_1"/>
    <property type="match status" value="1"/>
</dbReference>
<dbReference type="SMART" id="SM00647">
    <property type="entry name" value="IBR"/>
    <property type="match status" value="1"/>
</dbReference>
<keyword evidence="6 9" id="KW-0863">Zinc-finger</keyword>
<comment type="caution">
    <text evidence="12">The sequence shown here is derived from an EMBL/GenBank/DDBJ whole genome shotgun (WGS) entry which is preliminary data.</text>
</comment>
<dbReference type="Pfam" id="PF01485">
    <property type="entry name" value="IBR"/>
    <property type="match status" value="1"/>
</dbReference>
<dbReference type="GO" id="GO:0016567">
    <property type="term" value="P:protein ubiquitination"/>
    <property type="evidence" value="ECO:0007669"/>
    <property type="project" value="InterPro"/>
</dbReference>
<sequence>MDDEGFLKDYEPKKCPLCFRGLRKTKLRQIPCGHTICNNCVAESFRYIIKQRFFSRPYCHHPIACWHPFPDEWAKELLRPGEWTRYRDLADEHREKESRTAVYCPNLECNSYISVRRRVKTQGIAKCTCGGKTCILCLEKAHEGETCQVAMERRKAQGVIDIIQEEQTLKTMARMGCKLCPDCGMVIEKDQGCDSMRCEVCDKPFEWSLEPEFGASTDKVVKTASKHI</sequence>
<evidence type="ECO:0000256" key="4">
    <source>
        <dbReference type="ARBA" id="ARBA00022723"/>
    </source>
</evidence>
<dbReference type="SUPFAM" id="SSF57850">
    <property type="entry name" value="RING/U-box"/>
    <property type="match status" value="3"/>
</dbReference>
<dbReference type="EC" id="2.3.2.31" evidence="2"/>
<evidence type="ECO:0000259" key="10">
    <source>
        <dbReference type="PROSITE" id="PS50089"/>
    </source>
</evidence>
<dbReference type="PANTHER" id="PTHR11685">
    <property type="entry name" value="RBR FAMILY RING FINGER AND IBR DOMAIN-CONTAINING"/>
    <property type="match status" value="1"/>
</dbReference>
<keyword evidence="8" id="KW-0862">Zinc</keyword>
<dbReference type="RefSeq" id="XP_049131374.1">
    <property type="nucleotide sequence ID" value="XM_049275417.1"/>
</dbReference>
<dbReference type="InterPro" id="IPR017907">
    <property type="entry name" value="Znf_RING_CS"/>
</dbReference>
<dbReference type="InterPro" id="IPR031127">
    <property type="entry name" value="E3_UB_ligase_RBR"/>
</dbReference>
<dbReference type="CDD" id="cd20335">
    <property type="entry name" value="BRcat_RBR"/>
    <property type="match status" value="1"/>
</dbReference>
<dbReference type="Gene3D" id="3.30.40.10">
    <property type="entry name" value="Zinc/RING finger domain, C3HC4 (zinc finger)"/>
    <property type="match status" value="1"/>
</dbReference>
<dbReference type="Gene3D" id="1.20.120.1750">
    <property type="match status" value="1"/>
</dbReference>
<dbReference type="InterPro" id="IPR002867">
    <property type="entry name" value="IBR_dom"/>
</dbReference>
<evidence type="ECO:0000313" key="12">
    <source>
        <dbReference type="EMBL" id="GKT49024.1"/>
    </source>
</evidence>
<accession>A0AA37PB98</accession>
<dbReference type="GO" id="GO:0061630">
    <property type="term" value="F:ubiquitin protein ligase activity"/>
    <property type="evidence" value="ECO:0007669"/>
    <property type="project" value="UniProtKB-EC"/>
</dbReference>
<dbReference type="Proteomes" id="UP001055115">
    <property type="component" value="Unassembled WGS sequence"/>
</dbReference>
<evidence type="ECO:0000313" key="13">
    <source>
        <dbReference type="Proteomes" id="UP001055115"/>
    </source>
</evidence>
<keyword evidence="13" id="KW-1185">Reference proteome</keyword>
<keyword evidence="7" id="KW-0833">Ubl conjugation pathway</keyword>
<gene>
    <name evidence="12" type="ORF">ColSpa_09205</name>
</gene>
<evidence type="ECO:0000256" key="7">
    <source>
        <dbReference type="ARBA" id="ARBA00022786"/>
    </source>
</evidence>
<dbReference type="AlphaFoldDB" id="A0AA37PB98"/>
<dbReference type="GeneID" id="73330007"/>
<keyword evidence="4" id="KW-0479">Metal-binding</keyword>
<dbReference type="PROSITE" id="PS50089">
    <property type="entry name" value="ZF_RING_2"/>
    <property type="match status" value="1"/>
</dbReference>
<feature type="domain" description="RING-type" evidence="11">
    <location>
        <begin position="11"/>
        <end position="228"/>
    </location>
</feature>
<evidence type="ECO:0000256" key="5">
    <source>
        <dbReference type="ARBA" id="ARBA00022737"/>
    </source>
</evidence>
<evidence type="ECO:0000256" key="9">
    <source>
        <dbReference type="PROSITE-ProRule" id="PRU00175"/>
    </source>
</evidence>
<evidence type="ECO:0000259" key="11">
    <source>
        <dbReference type="PROSITE" id="PS51873"/>
    </source>
</evidence>
<evidence type="ECO:0000256" key="1">
    <source>
        <dbReference type="ARBA" id="ARBA00001798"/>
    </source>
</evidence>
<protein>
    <recommendedName>
        <fullName evidence="2">RBR-type E3 ubiquitin transferase</fullName>
        <ecNumber evidence="2">2.3.2.31</ecNumber>
    </recommendedName>
</protein>
<reference evidence="12 13" key="1">
    <citation type="submission" date="2022-03" db="EMBL/GenBank/DDBJ databases">
        <title>Genome data of Colletotrichum spp.</title>
        <authorList>
            <person name="Utami Y.D."/>
            <person name="Hiruma K."/>
        </authorList>
    </citation>
    <scope>NUCLEOTIDE SEQUENCE [LARGE SCALE GENOMIC DNA]</scope>
    <source>
        <strain evidence="12 13">MAFF 239500</strain>
    </source>
</reference>
<dbReference type="InterPro" id="IPR013083">
    <property type="entry name" value="Znf_RING/FYVE/PHD"/>
</dbReference>
<dbReference type="PROSITE" id="PS51873">
    <property type="entry name" value="TRIAD"/>
    <property type="match status" value="1"/>
</dbReference>
<dbReference type="InterPro" id="IPR044066">
    <property type="entry name" value="TRIAD_supradom"/>
</dbReference>
<proteinExistence type="predicted"/>
<evidence type="ECO:0000256" key="3">
    <source>
        <dbReference type="ARBA" id="ARBA00022679"/>
    </source>
</evidence>
<dbReference type="InterPro" id="IPR001841">
    <property type="entry name" value="Znf_RING"/>
</dbReference>
<name>A0AA37PB98_9PEZI</name>
<dbReference type="GO" id="GO:0008270">
    <property type="term" value="F:zinc ion binding"/>
    <property type="evidence" value="ECO:0007669"/>
    <property type="project" value="UniProtKB-KW"/>
</dbReference>